<dbReference type="EMBL" id="QTSX02004384">
    <property type="protein sequence ID" value="KAJ9065075.1"/>
    <property type="molecule type" value="Genomic_DNA"/>
</dbReference>
<evidence type="ECO:0000313" key="2">
    <source>
        <dbReference type="Proteomes" id="UP001165960"/>
    </source>
</evidence>
<accession>A0ACC2SRZ3</accession>
<name>A0ACC2SRZ3_9FUNG</name>
<reference evidence="1" key="1">
    <citation type="submission" date="2022-04" db="EMBL/GenBank/DDBJ databases">
        <title>Genome of the entomopathogenic fungus Entomophthora muscae.</title>
        <authorList>
            <person name="Elya C."/>
            <person name="Lovett B.R."/>
            <person name="Lee E."/>
            <person name="Macias A.M."/>
            <person name="Hajek A.E."/>
            <person name="De Bivort B.L."/>
            <person name="Kasson M.T."/>
            <person name="De Fine Licht H.H."/>
            <person name="Stajich J.E."/>
        </authorList>
    </citation>
    <scope>NUCLEOTIDE SEQUENCE</scope>
    <source>
        <strain evidence="1">Berkeley</strain>
    </source>
</reference>
<gene>
    <name evidence="1" type="ORF">DSO57_1023599</name>
</gene>
<protein>
    <submittedName>
        <fullName evidence="1">Uncharacterized protein</fullName>
    </submittedName>
</protein>
<proteinExistence type="predicted"/>
<keyword evidence="2" id="KW-1185">Reference proteome</keyword>
<evidence type="ECO:0000313" key="1">
    <source>
        <dbReference type="EMBL" id="KAJ9065075.1"/>
    </source>
</evidence>
<comment type="caution">
    <text evidence="1">The sequence shown here is derived from an EMBL/GenBank/DDBJ whole genome shotgun (WGS) entry which is preliminary data.</text>
</comment>
<organism evidence="1 2">
    <name type="scientific">Entomophthora muscae</name>
    <dbReference type="NCBI Taxonomy" id="34485"/>
    <lineage>
        <taxon>Eukaryota</taxon>
        <taxon>Fungi</taxon>
        <taxon>Fungi incertae sedis</taxon>
        <taxon>Zoopagomycota</taxon>
        <taxon>Entomophthoromycotina</taxon>
        <taxon>Entomophthoromycetes</taxon>
        <taxon>Entomophthorales</taxon>
        <taxon>Entomophthoraceae</taxon>
        <taxon>Entomophthora</taxon>
    </lineage>
</organism>
<sequence>MFFFLSFLLLLVLPAIASKGPIVFRGYPLAESSQGLVPTKLYVYPRGMQQNGAKFFYSKNGENSLDFSLAVVYLCNNKGRQAMLQSSFDTISQKCSCYWLDAQDLVSRFPTLTTGSDYFIEMEGTGYTVRSGRFTLVTGKPKRLI</sequence>
<dbReference type="Proteomes" id="UP001165960">
    <property type="component" value="Unassembled WGS sequence"/>
</dbReference>